<keyword evidence="3" id="KW-0012">Acyltransferase</keyword>
<proteinExistence type="predicted"/>
<dbReference type="PANTHER" id="PTHR10983">
    <property type="entry name" value="1-ACYLGLYCEROL-3-PHOSPHATE ACYLTRANSFERASE-RELATED"/>
    <property type="match status" value="1"/>
</dbReference>
<dbReference type="NCBIfam" id="NF010621">
    <property type="entry name" value="PRK14014.1"/>
    <property type="match status" value="1"/>
</dbReference>
<protein>
    <submittedName>
        <fullName evidence="3">1-acyl-sn-glycerol-3-phosphate acyltransferase</fullName>
    </submittedName>
</protein>
<dbReference type="PANTHER" id="PTHR10983:SF16">
    <property type="entry name" value="LYSOCARDIOLIPIN ACYLTRANSFERASE 1"/>
    <property type="match status" value="1"/>
</dbReference>
<feature type="domain" description="Phospholipid/glycerol acyltransferase" evidence="2">
    <location>
        <begin position="92"/>
        <end position="234"/>
    </location>
</feature>
<keyword evidence="1" id="KW-0812">Transmembrane</keyword>
<dbReference type="OrthoDB" id="319710at2"/>
<accession>A0A4R6X7B9</accession>
<dbReference type="InterPro" id="IPR002123">
    <property type="entry name" value="Plipid/glycerol_acylTrfase"/>
</dbReference>
<dbReference type="Proteomes" id="UP000295729">
    <property type="component" value="Unassembled WGS sequence"/>
</dbReference>
<dbReference type="SUPFAM" id="SSF69593">
    <property type="entry name" value="Glycerol-3-phosphate (1)-acyltransferase"/>
    <property type="match status" value="1"/>
</dbReference>
<evidence type="ECO:0000256" key="1">
    <source>
        <dbReference type="SAM" id="Phobius"/>
    </source>
</evidence>
<reference evidence="3 4" key="1">
    <citation type="submission" date="2019-03" db="EMBL/GenBank/DDBJ databases">
        <title>Genomic Encyclopedia of Type Strains, Phase IV (KMG-IV): sequencing the most valuable type-strain genomes for metagenomic binning, comparative biology and taxonomic classification.</title>
        <authorList>
            <person name="Goeker M."/>
        </authorList>
    </citation>
    <scope>NUCLEOTIDE SEQUENCE [LARGE SCALE GENOMIC DNA]</scope>
    <source>
        <strain evidence="3 4">DSM 5604</strain>
    </source>
</reference>
<dbReference type="Pfam" id="PF01553">
    <property type="entry name" value="Acyltransferase"/>
    <property type="match status" value="1"/>
</dbReference>
<evidence type="ECO:0000313" key="4">
    <source>
        <dbReference type="Proteomes" id="UP000295729"/>
    </source>
</evidence>
<dbReference type="CDD" id="cd07990">
    <property type="entry name" value="LPLAT_LCLAT1-like"/>
    <property type="match status" value="1"/>
</dbReference>
<dbReference type="SMART" id="SM00563">
    <property type="entry name" value="PlsC"/>
    <property type="match status" value="1"/>
</dbReference>
<keyword evidence="4" id="KW-1185">Reference proteome</keyword>
<dbReference type="RefSeq" id="WP_133562418.1">
    <property type="nucleotide sequence ID" value="NZ_SNZA01000003.1"/>
</dbReference>
<keyword evidence="1" id="KW-0472">Membrane</keyword>
<sequence>MLTKLLPWAFMRPLIGIMSFIFISVNILVCGVAIHGIAFIALVCKCSDQWRRAHMDRCYQAWCQGCGYWFQYVLGIHWRFDEGMKVQLDKSHLVVANHQSWVDAFIVLLQVQGRIPMPRIFMKDTLVWLPLVGTATKLMGFPQVKRYSKAKLAANPTLAERDRMITRKACADLMQTPSSVMTFAEGTRFSSIKHAQQGSPYQYLLKPKAGGLWMVLQAMPKRFDRITDLNIIYSGEVPTFWDLLCGRVSGAYVKVRHIALPKAYQCIDSKTDKAAFYDWLNGYWQDKDSNIVTDQQQCSKLEFQQNGPIKKGNSLQN</sequence>
<gene>
    <name evidence="3" type="ORF">C8D85_2110</name>
</gene>
<comment type="caution">
    <text evidence="3">The sequence shown here is derived from an EMBL/GenBank/DDBJ whole genome shotgun (WGS) entry which is preliminary data.</text>
</comment>
<keyword evidence="3" id="KW-0808">Transferase</keyword>
<dbReference type="EMBL" id="SNZA01000003">
    <property type="protein sequence ID" value="TDR13234.1"/>
    <property type="molecule type" value="Genomic_DNA"/>
</dbReference>
<feature type="transmembrane region" description="Helical" evidence="1">
    <location>
        <begin position="20"/>
        <end position="44"/>
    </location>
</feature>
<organism evidence="3 4">
    <name type="scientific">Marinomonas communis</name>
    <dbReference type="NCBI Taxonomy" id="28254"/>
    <lineage>
        <taxon>Bacteria</taxon>
        <taxon>Pseudomonadati</taxon>
        <taxon>Pseudomonadota</taxon>
        <taxon>Gammaproteobacteria</taxon>
        <taxon>Oceanospirillales</taxon>
        <taxon>Oceanospirillaceae</taxon>
        <taxon>Marinomonas</taxon>
    </lineage>
</organism>
<evidence type="ECO:0000313" key="3">
    <source>
        <dbReference type="EMBL" id="TDR13234.1"/>
    </source>
</evidence>
<dbReference type="AlphaFoldDB" id="A0A4R6X7B9"/>
<keyword evidence="1" id="KW-1133">Transmembrane helix</keyword>
<dbReference type="GO" id="GO:0016746">
    <property type="term" value="F:acyltransferase activity"/>
    <property type="evidence" value="ECO:0007669"/>
    <property type="project" value="UniProtKB-KW"/>
</dbReference>
<evidence type="ECO:0000259" key="2">
    <source>
        <dbReference type="SMART" id="SM00563"/>
    </source>
</evidence>
<name>A0A4R6X7B9_9GAMM</name>